<dbReference type="Proteomes" id="UP000253509">
    <property type="component" value="Unassembled WGS sequence"/>
</dbReference>
<proteinExistence type="predicted"/>
<reference evidence="1 2" key="1">
    <citation type="submission" date="2018-06" db="EMBL/GenBank/DDBJ databases">
        <title>Freshwater and sediment microbial communities from various areas in North America, analyzing microbe dynamics in response to fracking.</title>
        <authorList>
            <person name="Lamendella R."/>
        </authorList>
    </citation>
    <scope>NUCLEOTIDE SEQUENCE [LARGE SCALE GENOMIC DNA]</scope>
    <source>
        <strain evidence="1 2">3b_TX</strain>
    </source>
</reference>
<accession>A0A366IKK4</accession>
<keyword evidence="2" id="KW-1185">Reference proteome</keyword>
<evidence type="ECO:0000313" key="1">
    <source>
        <dbReference type="EMBL" id="RBP72964.1"/>
    </source>
</evidence>
<organism evidence="1 2">
    <name type="scientific">Brevibacterium celere</name>
    <dbReference type="NCBI Taxonomy" id="225845"/>
    <lineage>
        <taxon>Bacteria</taxon>
        <taxon>Bacillati</taxon>
        <taxon>Actinomycetota</taxon>
        <taxon>Actinomycetes</taxon>
        <taxon>Micrococcales</taxon>
        <taxon>Brevibacteriaceae</taxon>
        <taxon>Brevibacterium</taxon>
    </lineage>
</organism>
<sequence>MFRIHPSVPITWRSASCIQFGVDDPVLIDGLLPSDVALLEELRLGLGSAQYYSRAQDLGVDLSRASSLISLLDEAGVMIPQDSATGPLGGSSHQFGTAPLFRLSPDRTAALLAARPVMVTGPLRGAVEQHLGSSGFVIAPGSRIDELELFRSPVVIATSHLVPDLHSATWLTDREVPQIEVVVGERFVEVSGLIRPGLTPCTMCACLHRKDLDADWLDQYSRIRELPSRAELADPLSRGIGALHAVTLLRRALLQSESPAVRRRVDLVSGSCEDAQLDFHPRCPCRAPVPHFDLVAEQAQ</sequence>
<gene>
    <name evidence="1" type="ORF">DFO65_103256</name>
</gene>
<dbReference type="RefSeq" id="WP_113903439.1">
    <property type="nucleotide sequence ID" value="NZ_QNSB01000003.1"/>
</dbReference>
<dbReference type="Gene3D" id="3.40.50.720">
    <property type="entry name" value="NAD(P)-binding Rossmann-like Domain"/>
    <property type="match status" value="1"/>
</dbReference>
<name>A0A366IKK4_9MICO</name>
<evidence type="ECO:0000313" key="2">
    <source>
        <dbReference type="Proteomes" id="UP000253509"/>
    </source>
</evidence>
<dbReference type="EMBL" id="QNSB01000003">
    <property type="protein sequence ID" value="RBP72964.1"/>
    <property type="molecule type" value="Genomic_DNA"/>
</dbReference>
<evidence type="ECO:0008006" key="3">
    <source>
        <dbReference type="Google" id="ProtNLM"/>
    </source>
</evidence>
<protein>
    <recommendedName>
        <fullName evidence="3">Bacteriocin biosynthesis cyclodehydratase domain-containing protein</fullName>
    </recommendedName>
</protein>
<comment type="caution">
    <text evidence="1">The sequence shown here is derived from an EMBL/GenBank/DDBJ whole genome shotgun (WGS) entry which is preliminary data.</text>
</comment>
<dbReference type="AlphaFoldDB" id="A0A366IKK4"/>